<organism evidence="3 4">
    <name type="scientific">Rubinisphaera italica</name>
    <dbReference type="NCBI Taxonomy" id="2527969"/>
    <lineage>
        <taxon>Bacteria</taxon>
        <taxon>Pseudomonadati</taxon>
        <taxon>Planctomycetota</taxon>
        <taxon>Planctomycetia</taxon>
        <taxon>Planctomycetales</taxon>
        <taxon>Planctomycetaceae</taxon>
        <taxon>Rubinisphaera</taxon>
    </lineage>
</organism>
<dbReference type="Gene3D" id="1.10.3660.10">
    <property type="entry name" value="6-phosphogluconate dehydrogenase C-terminal like domain"/>
    <property type="match status" value="1"/>
</dbReference>
<dbReference type="FunFam" id="3.40.50.720:FF:000208">
    <property type="entry name" value="Prephenate dehydrogenase"/>
    <property type="match status" value="1"/>
</dbReference>
<gene>
    <name evidence="3" type="ORF">Pan54_18690</name>
</gene>
<dbReference type="InterPro" id="IPR046826">
    <property type="entry name" value="PDH_N"/>
</dbReference>
<dbReference type="InterPro" id="IPR036291">
    <property type="entry name" value="NAD(P)-bd_dom_sf"/>
</dbReference>
<dbReference type="GO" id="GO:0004665">
    <property type="term" value="F:prephenate dehydrogenase (NADP+) activity"/>
    <property type="evidence" value="ECO:0007669"/>
    <property type="project" value="InterPro"/>
</dbReference>
<evidence type="ECO:0000313" key="4">
    <source>
        <dbReference type="Proteomes" id="UP000316095"/>
    </source>
</evidence>
<dbReference type="GO" id="GO:0008977">
    <property type="term" value="F:prephenate dehydrogenase (NAD+) activity"/>
    <property type="evidence" value="ECO:0007669"/>
    <property type="project" value="InterPro"/>
</dbReference>
<dbReference type="Proteomes" id="UP000316095">
    <property type="component" value="Unassembled WGS sequence"/>
</dbReference>
<dbReference type="Pfam" id="PF02153">
    <property type="entry name" value="PDH_N"/>
    <property type="match status" value="1"/>
</dbReference>
<dbReference type="Pfam" id="PF20463">
    <property type="entry name" value="PDH_C"/>
    <property type="match status" value="1"/>
</dbReference>
<evidence type="ECO:0000256" key="1">
    <source>
        <dbReference type="ARBA" id="ARBA00023002"/>
    </source>
</evidence>
<evidence type="ECO:0000259" key="2">
    <source>
        <dbReference type="PROSITE" id="PS51176"/>
    </source>
</evidence>
<keyword evidence="4" id="KW-1185">Reference proteome</keyword>
<dbReference type="SUPFAM" id="SSF51735">
    <property type="entry name" value="NAD(P)-binding Rossmann-fold domains"/>
    <property type="match status" value="1"/>
</dbReference>
<protein>
    <submittedName>
        <fullName evidence="3">Prephenate dehydrogenase</fullName>
    </submittedName>
</protein>
<dbReference type="InterPro" id="IPR003099">
    <property type="entry name" value="Prephen_DH"/>
</dbReference>
<dbReference type="InterPro" id="IPR050812">
    <property type="entry name" value="Preph/Arog_dehydrog"/>
</dbReference>
<dbReference type="AlphaFoldDB" id="A0A5C5XEB4"/>
<proteinExistence type="predicted"/>
<sequence length="294" mass="31662">MKPVSEKPEFSLQTLAIRGVGLIGGSIAKAARKAGIAQEIVGIGRDEARLQKAVEHQVIDRFETDSKTAASQADLIVVCTPVDCIAKDIVQLHGSLRPEALITDAGSVKEQIVREVCEKLGAKHRYLGSHPLAGSEKTGFEHSDADLFQNAAVVLTPEEQSSKNDLNFLEAFWKALGGKVSIMSPAEHDRALAATSHLPHLIAAALASSVSEDQLPLAATGFGDTTRIASGDPHLWTSIFCQNPNGTLAAAKEFQQQLNAFLEAVEAKDTDKINALLLTAKKRRDLWLNERENS</sequence>
<comment type="caution">
    <text evidence="3">The sequence shown here is derived from an EMBL/GenBank/DDBJ whole genome shotgun (WGS) entry which is preliminary data.</text>
</comment>
<dbReference type="InterPro" id="IPR046825">
    <property type="entry name" value="PDH_C"/>
</dbReference>
<feature type="domain" description="Prephenate/arogenate dehydrogenase" evidence="2">
    <location>
        <begin position="13"/>
        <end position="294"/>
    </location>
</feature>
<dbReference type="GO" id="GO:0006571">
    <property type="term" value="P:tyrosine biosynthetic process"/>
    <property type="evidence" value="ECO:0007669"/>
    <property type="project" value="InterPro"/>
</dbReference>
<reference evidence="3 4" key="1">
    <citation type="submission" date="2019-02" db="EMBL/GenBank/DDBJ databases">
        <title>Deep-cultivation of Planctomycetes and their phenomic and genomic characterization uncovers novel biology.</title>
        <authorList>
            <person name="Wiegand S."/>
            <person name="Jogler M."/>
            <person name="Boedeker C."/>
            <person name="Pinto D."/>
            <person name="Vollmers J."/>
            <person name="Rivas-Marin E."/>
            <person name="Kohn T."/>
            <person name="Peeters S.H."/>
            <person name="Heuer A."/>
            <person name="Rast P."/>
            <person name="Oberbeckmann S."/>
            <person name="Bunk B."/>
            <person name="Jeske O."/>
            <person name="Meyerdierks A."/>
            <person name="Storesund J.E."/>
            <person name="Kallscheuer N."/>
            <person name="Luecker S."/>
            <person name="Lage O.M."/>
            <person name="Pohl T."/>
            <person name="Merkel B.J."/>
            <person name="Hornburger P."/>
            <person name="Mueller R.-W."/>
            <person name="Bruemmer F."/>
            <person name="Labrenz M."/>
            <person name="Spormann A.M."/>
            <person name="Op Den Camp H."/>
            <person name="Overmann J."/>
            <person name="Amann R."/>
            <person name="Jetten M.S.M."/>
            <person name="Mascher T."/>
            <person name="Medema M.H."/>
            <person name="Devos D.P."/>
            <person name="Kaster A.-K."/>
            <person name="Ovreas L."/>
            <person name="Rohde M."/>
            <person name="Galperin M.Y."/>
            <person name="Jogler C."/>
        </authorList>
    </citation>
    <scope>NUCLEOTIDE SEQUENCE [LARGE SCALE GENOMIC DNA]</scope>
    <source>
        <strain evidence="3 4">Pan54</strain>
    </source>
</reference>
<dbReference type="PANTHER" id="PTHR21363:SF0">
    <property type="entry name" value="PREPHENATE DEHYDROGENASE [NADP(+)]"/>
    <property type="match status" value="1"/>
</dbReference>
<dbReference type="EMBL" id="SJPG01000001">
    <property type="protein sequence ID" value="TWT61134.1"/>
    <property type="molecule type" value="Genomic_DNA"/>
</dbReference>
<dbReference type="PROSITE" id="PS51176">
    <property type="entry name" value="PDH_ADH"/>
    <property type="match status" value="1"/>
</dbReference>
<accession>A0A5C5XEB4</accession>
<dbReference type="GO" id="GO:0070403">
    <property type="term" value="F:NAD+ binding"/>
    <property type="evidence" value="ECO:0007669"/>
    <property type="project" value="InterPro"/>
</dbReference>
<name>A0A5C5XEB4_9PLAN</name>
<dbReference type="InterPro" id="IPR008927">
    <property type="entry name" value="6-PGluconate_DH-like_C_sf"/>
</dbReference>
<dbReference type="PANTHER" id="PTHR21363">
    <property type="entry name" value="PREPHENATE DEHYDROGENASE"/>
    <property type="match status" value="1"/>
</dbReference>
<evidence type="ECO:0000313" key="3">
    <source>
        <dbReference type="EMBL" id="TWT61134.1"/>
    </source>
</evidence>
<dbReference type="SUPFAM" id="SSF48179">
    <property type="entry name" value="6-phosphogluconate dehydrogenase C-terminal domain-like"/>
    <property type="match status" value="1"/>
</dbReference>
<keyword evidence="1" id="KW-0560">Oxidoreductase</keyword>
<dbReference type="RefSeq" id="WP_146503164.1">
    <property type="nucleotide sequence ID" value="NZ_SJPG01000001.1"/>
</dbReference>
<dbReference type="OrthoDB" id="9802008at2"/>
<dbReference type="Gene3D" id="3.40.50.720">
    <property type="entry name" value="NAD(P)-binding Rossmann-like Domain"/>
    <property type="match status" value="1"/>
</dbReference>